<evidence type="ECO:0000313" key="2">
    <source>
        <dbReference type="EMBL" id="MFC5707474.1"/>
    </source>
</evidence>
<evidence type="ECO:0000256" key="1">
    <source>
        <dbReference type="ARBA" id="ARBA00006479"/>
    </source>
</evidence>
<reference evidence="3" key="1">
    <citation type="journal article" date="2019" name="Int. J. Syst. Evol. Microbiol.">
        <title>The Global Catalogue of Microorganisms (GCM) 10K type strain sequencing project: providing services to taxonomists for standard genome sequencing and annotation.</title>
        <authorList>
            <consortium name="The Broad Institute Genomics Platform"/>
            <consortium name="The Broad Institute Genome Sequencing Center for Infectious Disease"/>
            <person name="Wu L."/>
            <person name="Ma J."/>
        </authorList>
    </citation>
    <scope>NUCLEOTIDE SEQUENCE [LARGE SCALE GENOMIC DNA]</scope>
    <source>
        <strain evidence="3">KCTC 15012</strain>
    </source>
</reference>
<dbReference type="RefSeq" id="WP_042640484.1">
    <property type="nucleotide sequence ID" value="NZ_CDDF01000005.1"/>
</dbReference>
<proteinExistence type="inferred from homology"/>
<comment type="caution">
    <text evidence="2">The sequence shown here is derived from an EMBL/GenBank/DDBJ whole genome shotgun (WGS) entry which is preliminary data.</text>
</comment>
<dbReference type="PANTHER" id="PTHR18964:SF149">
    <property type="entry name" value="BIFUNCTIONAL UDP-N-ACETYLGLUCOSAMINE 2-EPIMERASE_N-ACETYLMANNOSAMINE KINASE"/>
    <property type="match status" value="1"/>
</dbReference>
<evidence type="ECO:0000313" key="3">
    <source>
        <dbReference type="Proteomes" id="UP001596132"/>
    </source>
</evidence>
<dbReference type="Proteomes" id="UP001596132">
    <property type="component" value="Unassembled WGS sequence"/>
</dbReference>
<protein>
    <submittedName>
        <fullName evidence="2">ROK family protein</fullName>
    </submittedName>
</protein>
<keyword evidence="3" id="KW-1185">Reference proteome</keyword>
<comment type="similarity">
    <text evidence="1">Belongs to the ROK (NagC/XylR) family.</text>
</comment>
<organism evidence="2 3">
    <name type="scientific">Aeromonas eucrenophila</name>
    <dbReference type="NCBI Taxonomy" id="649"/>
    <lineage>
        <taxon>Bacteria</taxon>
        <taxon>Pseudomonadati</taxon>
        <taxon>Pseudomonadota</taxon>
        <taxon>Gammaproteobacteria</taxon>
        <taxon>Aeromonadales</taxon>
        <taxon>Aeromonadaceae</taxon>
        <taxon>Aeromonas</taxon>
    </lineage>
</organism>
<dbReference type="InterPro" id="IPR043129">
    <property type="entry name" value="ATPase_NBD"/>
</dbReference>
<dbReference type="EMBL" id="JBHSPP010000016">
    <property type="protein sequence ID" value="MFC5707474.1"/>
    <property type="molecule type" value="Genomic_DNA"/>
</dbReference>
<dbReference type="InterPro" id="IPR000600">
    <property type="entry name" value="ROK"/>
</dbReference>
<dbReference type="Gene3D" id="3.30.420.40">
    <property type="match status" value="2"/>
</dbReference>
<dbReference type="SUPFAM" id="SSF53067">
    <property type="entry name" value="Actin-like ATPase domain"/>
    <property type="match status" value="1"/>
</dbReference>
<dbReference type="Pfam" id="PF00480">
    <property type="entry name" value="ROK"/>
    <property type="match status" value="1"/>
</dbReference>
<accession>A0ABW0YIC3</accession>
<name>A0ABW0YIC3_9GAMM</name>
<gene>
    <name evidence="2" type="ORF">ACFPVW_15770</name>
</gene>
<dbReference type="PANTHER" id="PTHR18964">
    <property type="entry name" value="ROK (REPRESSOR, ORF, KINASE) FAMILY"/>
    <property type="match status" value="1"/>
</dbReference>
<sequence length="301" mass="31654">MQGSDIFIGIDLGGTQLRVAAITGEGVILEQLRMLTDSARGYRAIVADMQRACRRLTQAHRVAGIGVIAPGPLDAVNGVIHAQPTLPDWDAVPLRAMLEAEFGLPVRLENDANGAALGEALLGAGRGHSSVFYITVSTGVGGGFIYKRQLISGAHNCAGEIANMIISEEGPHGDGLNRGALESLTSGTALGQQARAWGLADAAALLTQAEPRARFVANLSTGIANVIHTLNPDIIIMGGGVMNSQALFWDELQRQTDEKLYPYLRGKTRFVLAALDGNAGIVGAALLAQQRLEEETSPSRG</sequence>